<evidence type="ECO:0000256" key="2">
    <source>
        <dbReference type="ARBA" id="ARBA00022679"/>
    </source>
</evidence>
<dbReference type="InterPro" id="IPR050194">
    <property type="entry name" value="Glycosyltransferase_grp1"/>
</dbReference>
<dbReference type="PANTHER" id="PTHR45947">
    <property type="entry name" value="SULFOQUINOVOSYL TRANSFERASE SQD2"/>
    <property type="match status" value="1"/>
</dbReference>
<accession>A0ABP9BKU4</accession>
<evidence type="ECO:0000256" key="1">
    <source>
        <dbReference type="ARBA" id="ARBA00021292"/>
    </source>
</evidence>
<proteinExistence type="predicted"/>
<dbReference type="Pfam" id="PF00534">
    <property type="entry name" value="Glycos_transf_1"/>
    <property type="match status" value="1"/>
</dbReference>
<evidence type="ECO:0000259" key="3">
    <source>
        <dbReference type="Pfam" id="PF00534"/>
    </source>
</evidence>
<reference evidence="5" key="1">
    <citation type="journal article" date="2019" name="Int. J. Syst. Evol. Microbiol.">
        <title>The Global Catalogue of Microorganisms (GCM) 10K type strain sequencing project: providing services to taxonomists for standard genome sequencing and annotation.</title>
        <authorList>
            <consortium name="The Broad Institute Genomics Platform"/>
            <consortium name="The Broad Institute Genome Sequencing Center for Infectious Disease"/>
            <person name="Wu L."/>
            <person name="Ma J."/>
        </authorList>
    </citation>
    <scope>NUCLEOTIDE SEQUENCE [LARGE SCALE GENOMIC DNA]</scope>
    <source>
        <strain evidence="5">JCM 18541</strain>
    </source>
</reference>
<dbReference type="Gene3D" id="3.40.50.2000">
    <property type="entry name" value="Glycogen Phosphorylase B"/>
    <property type="match status" value="2"/>
</dbReference>
<comment type="caution">
    <text evidence="4">The sequence shown here is derived from an EMBL/GenBank/DDBJ whole genome shotgun (WGS) entry which is preliminary data.</text>
</comment>
<protein>
    <recommendedName>
        <fullName evidence="1">D-inositol 3-phosphate glycosyltransferase</fullName>
    </recommendedName>
</protein>
<dbReference type="EMBL" id="BAABKP010000002">
    <property type="protein sequence ID" value="GAA4796353.1"/>
    <property type="molecule type" value="Genomic_DNA"/>
</dbReference>
<dbReference type="PANTHER" id="PTHR45947:SF3">
    <property type="entry name" value="SULFOQUINOVOSYL TRANSFERASE SQD2"/>
    <property type="match status" value="1"/>
</dbReference>
<gene>
    <name evidence="4" type="ORF">GCM10023352_14680</name>
</gene>
<sequence length="383" mass="42760">MTLLSIRSRTTTGDGQTAGTVPLAIAHDYLTQRGGAERVVLALHKAFPDAPIYTTLYNPENTYPEFKDCQIITSPLNHFKIFRKDHRLALPLLPFFSSRLKVDAHRVVVSTTGWAHGFDVPQDALVYCHSPARWIYLTDQYLGNRLNKGLARIFKTMRPFLRRWDRAAAMRLPNYVANSSTIQQRIFDVYGKRADIIFPPHSVQDGQQQEPIAGLEDFMERGYFMIVSRLLPYKNVQYAVEAFSGLDHQLLVVGAGPMLDELKSMSTPNVAFVSNISDAQMRCAYAGSTALLAVSHEDFGITPLEGGAFGKPTIALQAGGFLDTISEGINGAFINTPSVQDIRKAVQELDSQQYSAEAIKAHVKRFSEERFIDQMKARLVQTS</sequence>
<evidence type="ECO:0000313" key="5">
    <source>
        <dbReference type="Proteomes" id="UP001500187"/>
    </source>
</evidence>
<dbReference type="SUPFAM" id="SSF53756">
    <property type="entry name" value="UDP-Glycosyltransferase/glycogen phosphorylase"/>
    <property type="match status" value="1"/>
</dbReference>
<dbReference type="InterPro" id="IPR001296">
    <property type="entry name" value="Glyco_trans_1"/>
</dbReference>
<organism evidence="4 5">
    <name type="scientific">Rothia endophytica</name>
    <dbReference type="NCBI Taxonomy" id="1324766"/>
    <lineage>
        <taxon>Bacteria</taxon>
        <taxon>Bacillati</taxon>
        <taxon>Actinomycetota</taxon>
        <taxon>Actinomycetes</taxon>
        <taxon>Micrococcales</taxon>
        <taxon>Micrococcaceae</taxon>
        <taxon>Rothia</taxon>
    </lineage>
</organism>
<feature type="domain" description="Glycosyl transferase family 1" evidence="3">
    <location>
        <begin position="220"/>
        <end position="360"/>
    </location>
</feature>
<dbReference type="Proteomes" id="UP001500187">
    <property type="component" value="Unassembled WGS sequence"/>
</dbReference>
<name>A0ABP9BKU4_9MICC</name>
<keyword evidence="2" id="KW-0808">Transferase</keyword>
<evidence type="ECO:0000313" key="4">
    <source>
        <dbReference type="EMBL" id="GAA4796353.1"/>
    </source>
</evidence>
<keyword evidence="5" id="KW-1185">Reference proteome</keyword>